<dbReference type="Pfam" id="PF12309">
    <property type="entry name" value="KBP_C"/>
    <property type="match status" value="2"/>
</dbReference>
<evidence type="ECO:0000256" key="1">
    <source>
        <dbReference type="ARBA" id="ARBA00004245"/>
    </source>
</evidence>
<evidence type="ECO:0000313" key="8">
    <source>
        <dbReference type="Proteomes" id="UP001233999"/>
    </source>
</evidence>
<dbReference type="EMBL" id="JASPKZ010007204">
    <property type="protein sequence ID" value="KAJ9586126.1"/>
    <property type="molecule type" value="Genomic_DNA"/>
</dbReference>
<dbReference type="InterPro" id="IPR022083">
    <property type="entry name" value="KBP"/>
</dbReference>
<keyword evidence="8" id="KW-1185">Reference proteome</keyword>
<dbReference type="Proteomes" id="UP001233999">
    <property type="component" value="Unassembled WGS sequence"/>
</dbReference>
<dbReference type="PANTHER" id="PTHR46321">
    <property type="entry name" value="KIF1-BINDING PROTEIN"/>
    <property type="match status" value="1"/>
</dbReference>
<proteinExistence type="inferred from homology"/>
<gene>
    <name evidence="7" type="ORF">L9F63_020231</name>
</gene>
<name>A0AAD7ZTF5_DIPPU</name>
<feature type="region of interest" description="Disordered" evidence="6">
    <location>
        <begin position="636"/>
        <end position="656"/>
    </location>
</feature>
<dbReference type="GO" id="GO:0000226">
    <property type="term" value="P:microtubule cytoskeleton organization"/>
    <property type="evidence" value="ECO:0007669"/>
    <property type="project" value="TreeGrafter"/>
</dbReference>
<evidence type="ECO:0000313" key="7">
    <source>
        <dbReference type="EMBL" id="KAJ9586126.1"/>
    </source>
</evidence>
<dbReference type="PANTHER" id="PTHR46321:SF1">
    <property type="entry name" value="KIF-BINDING PROTEIN"/>
    <property type="match status" value="1"/>
</dbReference>
<sequence>MEVIVFKTLHDQYNRLKSLQKNDKVGKETEPAWSVNEAKILLDTMINNINNLMLDFGKDHEIYYRLLGMKGTLMYEEAKFLINIENELQGQEIMYKALELLKDYFMKSEITFLILRIVNHYSFLLLKQGDFDKPLKLLENADQMYNELKSKIVDPIFYTADDIFLPSTSLNPKKDTSEKVGRFVTNNLLMLGFVHVKKGNYDKYAFYNHKVLNRQLVNRQSEPAAWAMKAVKLASYFITKQRFREARNHLAAACHVLEENETELKNSEPNEANIQKWEEVQLRFSDIAKCWVQYGLFLFGVSKSKIVSLFYGEPSQFLDNLWLPPYDVNPSNVFSKGHNSQMTEEKQDLAAKNIQDSNINNVQQNSTCVSEDLQSKLTANQDQVTMEDQIFKITTYRRNIIPSNELKQCTNSKQCDKFEIIFAGLGSKDSGSIDETQNSSEATQKVENKKDTQQNKQIEDKNLLLFSSLDLSAREKQVTVDLIENAEQARELFLHTHSWLKQSKMYFTLKDNPMEYVNAILDLSELYKYLAFFEEDLENQYSVQKRRADALETLSTVLREVRPQCYMAVSIELLRELAEVQLEMMGLNLRRLYMAQETHVHGSAADFTLHKMEAMADIHSRLEQFGDSLGHRAEVGDGLSEISPSEISEDSLPHYT</sequence>
<evidence type="ECO:0000256" key="6">
    <source>
        <dbReference type="SAM" id="MobiDB-lite"/>
    </source>
</evidence>
<dbReference type="AlphaFoldDB" id="A0AAD7ZTF5"/>
<dbReference type="GO" id="GO:1990535">
    <property type="term" value="P:neuron projection maintenance"/>
    <property type="evidence" value="ECO:0007669"/>
    <property type="project" value="TreeGrafter"/>
</dbReference>
<dbReference type="GO" id="GO:0005856">
    <property type="term" value="C:cytoskeleton"/>
    <property type="evidence" value="ECO:0007669"/>
    <property type="project" value="UniProtKB-SubCell"/>
</dbReference>
<reference evidence="7" key="1">
    <citation type="journal article" date="2023" name="IScience">
        <title>Live-bearing cockroach genome reveals convergent evolutionary mechanisms linked to viviparity in insects and beyond.</title>
        <authorList>
            <person name="Fouks B."/>
            <person name="Harrison M.C."/>
            <person name="Mikhailova A.A."/>
            <person name="Marchal E."/>
            <person name="English S."/>
            <person name="Carruthers M."/>
            <person name="Jennings E.C."/>
            <person name="Chiamaka E.L."/>
            <person name="Frigard R.A."/>
            <person name="Pippel M."/>
            <person name="Attardo G.M."/>
            <person name="Benoit J.B."/>
            <person name="Bornberg-Bauer E."/>
            <person name="Tobe S.S."/>
        </authorList>
    </citation>
    <scope>NUCLEOTIDE SEQUENCE</scope>
    <source>
        <strain evidence="7">Stay&amp;Tobe</strain>
    </source>
</reference>
<feature type="compositionally biased region" description="Basic and acidic residues" evidence="6">
    <location>
        <begin position="444"/>
        <end position="454"/>
    </location>
</feature>
<keyword evidence="5" id="KW-0206">Cytoskeleton</keyword>
<feature type="compositionally biased region" description="Polar residues" evidence="6">
    <location>
        <begin position="431"/>
        <end position="443"/>
    </location>
</feature>
<evidence type="ECO:0000256" key="3">
    <source>
        <dbReference type="ARBA" id="ARBA00016840"/>
    </source>
</evidence>
<comment type="similarity">
    <text evidence="2">Belongs to the KIF-binding protein family.</text>
</comment>
<comment type="caution">
    <text evidence="7">The sequence shown here is derived from an EMBL/GenBank/DDBJ whole genome shotgun (WGS) entry which is preliminary data.</text>
</comment>
<evidence type="ECO:0000256" key="2">
    <source>
        <dbReference type="ARBA" id="ARBA00010305"/>
    </source>
</evidence>
<evidence type="ECO:0000256" key="4">
    <source>
        <dbReference type="ARBA" id="ARBA00022490"/>
    </source>
</evidence>
<organism evidence="7 8">
    <name type="scientific">Diploptera punctata</name>
    <name type="common">Pacific beetle cockroach</name>
    <dbReference type="NCBI Taxonomy" id="6984"/>
    <lineage>
        <taxon>Eukaryota</taxon>
        <taxon>Metazoa</taxon>
        <taxon>Ecdysozoa</taxon>
        <taxon>Arthropoda</taxon>
        <taxon>Hexapoda</taxon>
        <taxon>Insecta</taxon>
        <taxon>Pterygota</taxon>
        <taxon>Neoptera</taxon>
        <taxon>Polyneoptera</taxon>
        <taxon>Dictyoptera</taxon>
        <taxon>Blattodea</taxon>
        <taxon>Blaberoidea</taxon>
        <taxon>Blaberidae</taxon>
        <taxon>Diplopterinae</taxon>
        <taxon>Diploptera</taxon>
    </lineage>
</organism>
<accession>A0AAD7ZTF5</accession>
<protein>
    <recommendedName>
        <fullName evidence="3">KIF-binding protein</fullName>
    </recommendedName>
</protein>
<feature type="region of interest" description="Disordered" evidence="6">
    <location>
        <begin position="431"/>
        <end position="454"/>
    </location>
</feature>
<keyword evidence="4" id="KW-0963">Cytoplasm</keyword>
<evidence type="ECO:0000256" key="5">
    <source>
        <dbReference type="ARBA" id="ARBA00023212"/>
    </source>
</evidence>
<comment type="subcellular location">
    <subcellularLocation>
        <location evidence="1">Cytoplasm</location>
        <location evidence="1">Cytoskeleton</location>
    </subcellularLocation>
</comment>
<reference evidence="7" key="2">
    <citation type="submission" date="2023-05" db="EMBL/GenBank/DDBJ databases">
        <authorList>
            <person name="Fouks B."/>
        </authorList>
    </citation>
    <scope>NUCLEOTIDE SEQUENCE</scope>
    <source>
        <strain evidence="7">Stay&amp;Tobe</strain>
        <tissue evidence="7">Testes</tissue>
    </source>
</reference>
<dbReference type="GO" id="GO:0021952">
    <property type="term" value="P:central nervous system projection neuron axonogenesis"/>
    <property type="evidence" value="ECO:0007669"/>
    <property type="project" value="TreeGrafter"/>
</dbReference>